<dbReference type="Proteomes" id="UP000030655">
    <property type="component" value="Unassembled WGS sequence"/>
</dbReference>
<gene>
    <name evidence="1" type="ORF">H312_03022</name>
</gene>
<feature type="non-terminal residue" evidence="1">
    <location>
        <position position="1"/>
    </location>
</feature>
<dbReference type="OrthoDB" id="197206at2759"/>
<reference evidence="1 2" key="2">
    <citation type="submission" date="2014-03" db="EMBL/GenBank/DDBJ databases">
        <title>The Genome Sequence of Anncaliia algerae insect isolate PRA339.</title>
        <authorList>
            <consortium name="The Broad Institute Genome Sequencing Platform"/>
            <consortium name="The Broad Institute Genome Sequencing Center for Infectious Disease"/>
            <person name="Cuomo C."/>
            <person name="Becnel J."/>
            <person name="Sanscrainte N."/>
            <person name="Walker B."/>
            <person name="Young S.K."/>
            <person name="Zeng Q."/>
            <person name="Gargeya S."/>
            <person name="Fitzgerald M."/>
            <person name="Haas B."/>
            <person name="Abouelleil A."/>
            <person name="Alvarado L."/>
            <person name="Arachchi H.M."/>
            <person name="Berlin A.M."/>
            <person name="Chapman S.B."/>
            <person name="Dewar J."/>
            <person name="Goldberg J."/>
            <person name="Griggs A."/>
            <person name="Gujja S."/>
            <person name="Hansen M."/>
            <person name="Howarth C."/>
            <person name="Imamovic A."/>
            <person name="Larimer J."/>
            <person name="McCowan C."/>
            <person name="Murphy C."/>
            <person name="Neiman D."/>
            <person name="Pearson M."/>
            <person name="Priest M."/>
            <person name="Roberts A."/>
            <person name="Saif S."/>
            <person name="Shea T."/>
            <person name="Sisk P."/>
            <person name="Sykes S."/>
            <person name="Wortman J."/>
            <person name="Nusbaum C."/>
            <person name="Birren B."/>
        </authorList>
    </citation>
    <scope>NUCLEOTIDE SEQUENCE [LARGE SCALE GENOMIC DNA]</scope>
    <source>
        <strain evidence="1 2">PRA339</strain>
    </source>
</reference>
<organism evidence="1 2">
    <name type="scientific">Anncaliia algerae PRA339</name>
    <dbReference type="NCBI Taxonomy" id="1288291"/>
    <lineage>
        <taxon>Eukaryota</taxon>
        <taxon>Fungi</taxon>
        <taxon>Fungi incertae sedis</taxon>
        <taxon>Microsporidia</taxon>
        <taxon>Tubulinosematoidea</taxon>
        <taxon>Tubulinosematidae</taxon>
        <taxon>Anncaliia</taxon>
    </lineage>
</organism>
<name>A0A059EXL7_9MICR</name>
<dbReference type="EMBL" id="KK365253">
    <property type="protein sequence ID" value="KCZ79587.1"/>
    <property type="molecule type" value="Genomic_DNA"/>
</dbReference>
<accession>A0A059EXL7</accession>
<dbReference type="VEuPathDB" id="MicrosporidiaDB:H312_03022"/>
<evidence type="ECO:0000313" key="2">
    <source>
        <dbReference type="Proteomes" id="UP000030655"/>
    </source>
</evidence>
<keyword evidence="2" id="KW-1185">Reference proteome</keyword>
<dbReference type="AlphaFoldDB" id="A0A059EXL7"/>
<evidence type="ECO:0000313" key="1">
    <source>
        <dbReference type="EMBL" id="KCZ79587.1"/>
    </source>
</evidence>
<sequence length="97" mass="11085">VEISGKSVREIPNITNVPRSTVSRILLNEKRNKSLHRKRGCGPNFLNDKLRKILNKDIEEFPILTARKQAIKIKNITGENIKKAIMVNYIKSLGFKS</sequence>
<dbReference type="HOGENOM" id="CLU_2352199_0_0_1"/>
<protein>
    <submittedName>
        <fullName evidence="1">Uncharacterized protein</fullName>
    </submittedName>
</protein>
<proteinExistence type="predicted"/>
<reference evidence="2" key="1">
    <citation type="submission" date="2013-02" db="EMBL/GenBank/DDBJ databases">
        <authorList>
            <consortium name="The Broad Institute Genome Sequencing Platform"/>
            <person name="Cuomo C."/>
            <person name="Becnel J."/>
            <person name="Sanscrainte N."/>
            <person name="Walker B."/>
            <person name="Young S.K."/>
            <person name="Zeng Q."/>
            <person name="Gargeya S."/>
            <person name="Fitzgerald M."/>
            <person name="Haas B."/>
            <person name="Abouelleil A."/>
            <person name="Alvarado L."/>
            <person name="Arachchi H.M."/>
            <person name="Berlin A.M."/>
            <person name="Chapman S.B."/>
            <person name="Dewar J."/>
            <person name="Goldberg J."/>
            <person name="Griggs A."/>
            <person name="Gujja S."/>
            <person name="Hansen M."/>
            <person name="Howarth C."/>
            <person name="Imamovic A."/>
            <person name="Larimer J."/>
            <person name="McCowan C."/>
            <person name="Murphy C."/>
            <person name="Neiman D."/>
            <person name="Pearson M."/>
            <person name="Priest M."/>
            <person name="Roberts A."/>
            <person name="Saif S."/>
            <person name="Shea T."/>
            <person name="Sisk P."/>
            <person name="Sykes S."/>
            <person name="Wortman J."/>
            <person name="Nusbaum C."/>
            <person name="Birren B."/>
        </authorList>
    </citation>
    <scope>NUCLEOTIDE SEQUENCE [LARGE SCALE GENOMIC DNA]</scope>
    <source>
        <strain evidence="2">PRA339</strain>
    </source>
</reference>